<sequence>MSTKNLASGFVVVEHHSAANCSIDECVERRCGASEVGREDRDERRNGGGYNVGVHAHDDVIRPHEARIYDEATSTQRPLLMNDGIVVKLADVDCVTEETVNIDGADCEPTPKYACVVDDEIAPTGRLLRPRPGVRRLQSMQQVSHIKKTAPAKVLMTEENLRGNPQLYVVQGRRRAVKRENRDYPPSDPPPQLHIATLEGHSSTPSMAPLFRLYGQSSLKQATLSLEEITSEETSKDVMNAISVERVEEVVEGDGIVLEDDRQPIPVCDKVCGDEVVGEGDEDATLDSSIGRVDDVTMVTGVIQVERNQLVHSFQQWPLYWDKPIDFQEACDILTHQISIDPSKICDSVPQNYRAEGTFIIDLRGFANRHDVSLDGLGMWGKPTGRTRFFGLNIAGKPIRIDDGKGKIPYGAEYEYKCMAKRYEHPRTVGHESKFIKKIFTAVHPPVRETAVALAVICYEWIGEPFDFRVNPEEVNLPSRRNTGIPPSDGSRSWEAASFNASNFDPNEACNAFYDLCPLYAVGAVDFGTAACIILGGTQIDISRICCRVPQGYRLSGTFVIDVRNFVTDAELRRDGNGAWGKPAGHSRYYKLDSVTGDAIRVDRGHKLIEGSEYDVQILSKRYEHTAVDGRFVRKIYTGRSKTGGRSVQCSNLAVITYYWKGEPEDFVATPQRKVRIGQQAYGTRHAQEMTAVNDDCPLYYASEEDDTSCDGCTDEQQPSTSTMWRPRPVRFVAGPQPARVVRTSQSTGSRVDQFAGTTLDSLKTIVYRKEYENQERFSALLDRVEAFLDRLERAGDVFIEQVWMANAQVGDQQEVLLAEEGVLTESAATFGVNDGYSTMGAHNS</sequence>
<dbReference type="WBParaSite" id="PgR009X_g112_t03">
    <property type="protein sequence ID" value="PgR009X_g112_t03"/>
    <property type="gene ID" value="PgR009X_g112"/>
</dbReference>
<protein>
    <submittedName>
        <fullName evidence="2">Uncharacterized protein</fullName>
    </submittedName>
</protein>
<accession>A0A915AL40</accession>
<dbReference type="Proteomes" id="UP000887569">
    <property type="component" value="Unplaced"/>
</dbReference>
<evidence type="ECO:0000313" key="1">
    <source>
        <dbReference type="Proteomes" id="UP000887569"/>
    </source>
</evidence>
<organism evidence="1 2">
    <name type="scientific">Parascaris univalens</name>
    <name type="common">Nematode worm</name>
    <dbReference type="NCBI Taxonomy" id="6257"/>
    <lineage>
        <taxon>Eukaryota</taxon>
        <taxon>Metazoa</taxon>
        <taxon>Ecdysozoa</taxon>
        <taxon>Nematoda</taxon>
        <taxon>Chromadorea</taxon>
        <taxon>Rhabditida</taxon>
        <taxon>Spirurina</taxon>
        <taxon>Ascaridomorpha</taxon>
        <taxon>Ascaridoidea</taxon>
        <taxon>Ascarididae</taxon>
        <taxon>Parascaris</taxon>
    </lineage>
</organism>
<dbReference type="AlphaFoldDB" id="A0A915AL40"/>
<name>A0A915AL40_PARUN</name>
<keyword evidence="1" id="KW-1185">Reference proteome</keyword>
<reference evidence="2" key="1">
    <citation type="submission" date="2022-11" db="UniProtKB">
        <authorList>
            <consortium name="WormBaseParasite"/>
        </authorList>
    </citation>
    <scope>IDENTIFICATION</scope>
</reference>
<proteinExistence type="predicted"/>
<evidence type="ECO:0000313" key="2">
    <source>
        <dbReference type="WBParaSite" id="PgR009X_g112_t03"/>
    </source>
</evidence>